<evidence type="ECO:0000313" key="3">
    <source>
        <dbReference type="Proteomes" id="UP000402241"/>
    </source>
</evidence>
<dbReference type="EMBL" id="JAAHBZ010000001">
    <property type="protein sequence ID" value="NES25971.1"/>
    <property type="molecule type" value="Genomic_DNA"/>
</dbReference>
<gene>
    <name evidence="1" type="ORF">G3561_00145</name>
    <name evidence="2" type="ORF">GCE86_26070</name>
</gene>
<dbReference type="EMBL" id="CP045309">
    <property type="protein sequence ID" value="QGL50182.1"/>
    <property type="molecule type" value="Genomic_DNA"/>
</dbReference>
<proteinExistence type="predicted"/>
<dbReference type="RefSeq" id="WP_154229342.1">
    <property type="nucleotide sequence ID" value="NZ_CP045309.1"/>
</dbReference>
<dbReference type="Proteomes" id="UP000477779">
    <property type="component" value="Unassembled WGS sequence"/>
</dbReference>
<protein>
    <submittedName>
        <fullName evidence="1">Uncharacterized protein</fullName>
    </submittedName>
</protein>
<reference evidence="2 3" key="1">
    <citation type="submission" date="2019-10" db="EMBL/GenBank/DDBJ databases">
        <title>Genome Sequence of Micromonospora terminaliae DSM 101760.</title>
        <authorList>
            <person name="Guo L."/>
        </authorList>
    </citation>
    <scope>NUCLEOTIDE SEQUENCE [LARGE SCALE GENOMIC DNA]</scope>
    <source>
        <strain evidence="2 3">DSM 101760</strain>
    </source>
</reference>
<dbReference type="AlphaFoldDB" id="A0AAJ2ZAQ1"/>
<sequence length="118" mass="12650">MHPDELAGCVVVEVGERQAWPFITFADGGRGPSREARLYLDSRWQVRPPSESGEALPPSADVCGLLDLNSLTVERARVSEAGDLEIRFADGSGLIVSGAGAPDIAGEPWWFTPWTAQG</sequence>
<name>A0AAJ2ZAQ1_9ACTN</name>
<accession>A0AAJ2ZAQ1</accession>
<reference evidence="1 4" key="2">
    <citation type="submission" date="2020-02" db="EMBL/GenBank/DDBJ databases">
        <title>WGS of Micromonospora spp. isolated from hot spring.</title>
        <authorList>
            <person name="Thawai C."/>
        </authorList>
    </citation>
    <scope>NUCLEOTIDE SEQUENCE [LARGE SCALE GENOMIC DNA]</scope>
    <source>
        <strain evidence="1 4">TMS7</strain>
    </source>
</reference>
<keyword evidence="3" id="KW-1185">Reference proteome</keyword>
<dbReference type="Proteomes" id="UP000402241">
    <property type="component" value="Chromosome"/>
</dbReference>
<evidence type="ECO:0000313" key="4">
    <source>
        <dbReference type="Proteomes" id="UP000477779"/>
    </source>
</evidence>
<organism evidence="1 4">
    <name type="scientific">Micromonospora terminaliae</name>
    <dbReference type="NCBI Taxonomy" id="1914461"/>
    <lineage>
        <taxon>Bacteria</taxon>
        <taxon>Bacillati</taxon>
        <taxon>Actinomycetota</taxon>
        <taxon>Actinomycetes</taxon>
        <taxon>Micromonosporales</taxon>
        <taxon>Micromonosporaceae</taxon>
        <taxon>Micromonospora</taxon>
    </lineage>
</organism>
<evidence type="ECO:0000313" key="1">
    <source>
        <dbReference type="EMBL" id="NES25971.1"/>
    </source>
</evidence>
<evidence type="ECO:0000313" key="2">
    <source>
        <dbReference type="EMBL" id="QGL50182.1"/>
    </source>
</evidence>